<proteinExistence type="predicted"/>
<dbReference type="InterPro" id="IPR003959">
    <property type="entry name" value="ATPase_AAA_core"/>
</dbReference>
<dbReference type="SMART" id="SM00382">
    <property type="entry name" value="AAA"/>
    <property type="match status" value="2"/>
</dbReference>
<gene>
    <name evidence="6" type="ORF">GM51_3430</name>
</gene>
<name>A0A094QAC8_9ZZZZ</name>
<feature type="transmembrane region" description="Helical" evidence="4">
    <location>
        <begin position="76"/>
        <end position="96"/>
    </location>
</feature>
<dbReference type="Pfam" id="PF13304">
    <property type="entry name" value="AAA_21"/>
    <property type="match status" value="1"/>
</dbReference>
<keyword evidence="4" id="KW-0812">Transmembrane</keyword>
<keyword evidence="4" id="KW-0472">Membrane</keyword>
<dbReference type="Pfam" id="PF13476">
    <property type="entry name" value="AAA_23"/>
    <property type="match status" value="1"/>
</dbReference>
<dbReference type="PROSITE" id="PS00211">
    <property type="entry name" value="ABC_TRANSPORTER_1"/>
    <property type="match status" value="1"/>
</dbReference>
<keyword evidence="4" id="KW-1133">Transmembrane helix</keyword>
<evidence type="ECO:0000259" key="5">
    <source>
        <dbReference type="PROSITE" id="PS50893"/>
    </source>
</evidence>
<dbReference type="PANTHER" id="PTHR43553">
    <property type="entry name" value="HEAVY METAL TRANSPORTER"/>
    <property type="match status" value="1"/>
</dbReference>
<sequence>MLTNATRRDSRWQPLWLGLWVAAAFVVGRLLFRFFFGGAGGDGPILASLPRVELPGFFSSVTLFGQVTLGGLTNTLLGALPLAAFIVVSGLLFSLIDVRRLLMRTRSWGGGTASLSAVLIALAILPEIRVTAMRLSRARRLRTHRRGIRGVIAPLVGATVERATALAASLEGRGFLNASRAPEPDCAAPIVADKVTLKLPDGRAILADVSFSLAPGTLTLVTGATGSGKTTLLRAVAGLFETFDRGIQSGRLSVGGFDRQGLSARATAAFVSYVPQDPRSSFASVTVAEEIGLALALRGDNRHSVDARVAILARNMGVSHLLSRSVHELSAGEATLVALAAALISEPTVLLIDEPFADLDDSALDRVAGLLRTLALTTGITTVVAEHRITSLVSVAQARLHVAHGTIRAVGIAEPVDAAEPEDVGQPLDAARQMPHGSSVTTGFERPIAAIVGPNGSGKTTLLWALSLPGGAAAAHIRLVPDNPIDLFTRESVAEECRAQDARRGRHPHALLTTRSIVERLLGGPIDPDAHPRDLSTGQQRALAIALQLQSTPDYLLIDEPTRGLDPRARQELARLLTRVSDSGTRVLIATHDHAFVALINATIIATPLDESSSAPDFLATAFVPRGVASRREVVAP</sequence>
<dbReference type="InterPro" id="IPR015856">
    <property type="entry name" value="ABC_transpr_CbiO/EcfA_su"/>
</dbReference>
<dbReference type="InterPro" id="IPR003593">
    <property type="entry name" value="AAA+_ATPase"/>
</dbReference>
<dbReference type="PROSITE" id="PS50893">
    <property type="entry name" value="ABC_TRANSPORTER_2"/>
    <property type="match status" value="2"/>
</dbReference>
<evidence type="ECO:0000313" key="6">
    <source>
        <dbReference type="EMBL" id="KGA21185.1"/>
    </source>
</evidence>
<protein>
    <recommendedName>
        <fullName evidence="5">ABC transporter domain-containing protein</fullName>
    </recommendedName>
</protein>
<accession>A0A094QAC8</accession>
<dbReference type="EMBL" id="JNSL01000012">
    <property type="protein sequence ID" value="KGA21185.1"/>
    <property type="molecule type" value="Genomic_DNA"/>
</dbReference>
<evidence type="ECO:0000256" key="2">
    <source>
        <dbReference type="ARBA" id="ARBA00022741"/>
    </source>
</evidence>
<dbReference type="GO" id="GO:0043190">
    <property type="term" value="C:ATP-binding cassette (ABC) transporter complex"/>
    <property type="evidence" value="ECO:0007669"/>
    <property type="project" value="TreeGrafter"/>
</dbReference>
<feature type="transmembrane region" description="Helical" evidence="4">
    <location>
        <begin position="15"/>
        <end position="36"/>
    </location>
</feature>
<feature type="domain" description="ABC transporter" evidence="5">
    <location>
        <begin position="190"/>
        <end position="429"/>
    </location>
</feature>
<dbReference type="AlphaFoldDB" id="A0A094QAC8"/>
<dbReference type="GO" id="GO:0005524">
    <property type="term" value="F:ATP binding"/>
    <property type="evidence" value="ECO:0007669"/>
    <property type="project" value="UniProtKB-KW"/>
</dbReference>
<keyword evidence="3" id="KW-0067">ATP-binding</keyword>
<dbReference type="InterPro" id="IPR038729">
    <property type="entry name" value="Rad50/SbcC_AAA"/>
</dbReference>
<evidence type="ECO:0000256" key="1">
    <source>
        <dbReference type="ARBA" id="ARBA00022448"/>
    </source>
</evidence>
<organism evidence="6">
    <name type="scientific">freshwater metagenome</name>
    <dbReference type="NCBI Taxonomy" id="449393"/>
    <lineage>
        <taxon>unclassified sequences</taxon>
        <taxon>metagenomes</taxon>
        <taxon>ecological metagenomes</taxon>
    </lineage>
</organism>
<evidence type="ECO:0000256" key="4">
    <source>
        <dbReference type="SAM" id="Phobius"/>
    </source>
</evidence>
<dbReference type="InterPro" id="IPR027417">
    <property type="entry name" value="P-loop_NTPase"/>
</dbReference>
<keyword evidence="1" id="KW-0813">Transport</keyword>
<reference evidence="6" key="1">
    <citation type="submission" date="2014-06" db="EMBL/GenBank/DDBJ databases">
        <title>Key roles for freshwater Actinobacteria revealed by deep metagenomic sequencing.</title>
        <authorList>
            <person name="Ghai R."/>
            <person name="Mizuno C.M."/>
            <person name="Picazo A."/>
            <person name="Camacho A."/>
            <person name="Rodriguez-Valera F."/>
        </authorList>
    </citation>
    <scope>NUCLEOTIDE SEQUENCE</scope>
</reference>
<dbReference type="InterPro" id="IPR050095">
    <property type="entry name" value="ECF_ABC_transporter_ATP-bd"/>
</dbReference>
<feature type="transmembrane region" description="Helical" evidence="4">
    <location>
        <begin position="108"/>
        <end position="125"/>
    </location>
</feature>
<evidence type="ECO:0000256" key="3">
    <source>
        <dbReference type="ARBA" id="ARBA00022840"/>
    </source>
</evidence>
<dbReference type="GO" id="GO:0042626">
    <property type="term" value="F:ATPase-coupled transmembrane transporter activity"/>
    <property type="evidence" value="ECO:0007669"/>
    <property type="project" value="TreeGrafter"/>
</dbReference>
<dbReference type="Gene3D" id="3.40.50.300">
    <property type="entry name" value="P-loop containing nucleotide triphosphate hydrolases"/>
    <property type="match status" value="2"/>
</dbReference>
<comment type="caution">
    <text evidence="6">The sequence shown here is derived from an EMBL/GenBank/DDBJ whole genome shotgun (WGS) entry which is preliminary data.</text>
</comment>
<dbReference type="CDD" id="cd03225">
    <property type="entry name" value="ABC_cobalt_CbiO_domain1"/>
    <property type="match status" value="1"/>
</dbReference>
<dbReference type="InterPro" id="IPR003439">
    <property type="entry name" value="ABC_transporter-like_ATP-bd"/>
</dbReference>
<dbReference type="Pfam" id="PF00005">
    <property type="entry name" value="ABC_tran"/>
    <property type="match status" value="1"/>
</dbReference>
<keyword evidence="2" id="KW-0547">Nucleotide-binding</keyword>
<feature type="domain" description="ABC transporter" evidence="5">
    <location>
        <begin position="422"/>
        <end position="634"/>
    </location>
</feature>
<dbReference type="InterPro" id="IPR017871">
    <property type="entry name" value="ABC_transporter-like_CS"/>
</dbReference>
<dbReference type="GO" id="GO:0006302">
    <property type="term" value="P:double-strand break repair"/>
    <property type="evidence" value="ECO:0007669"/>
    <property type="project" value="InterPro"/>
</dbReference>
<dbReference type="GO" id="GO:0016887">
    <property type="term" value="F:ATP hydrolysis activity"/>
    <property type="evidence" value="ECO:0007669"/>
    <property type="project" value="InterPro"/>
</dbReference>
<dbReference type="SUPFAM" id="SSF52540">
    <property type="entry name" value="P-loop containing nucleoside triphosphate hydrolases"/>
    <property type="match status" value="2"/>
</dbReference>